<dbReference type="AlphaFoldDB" id="A0A5C6AU67"/>
<dbReference type="Proteomes" id="UP000316213">
    <property type="component" value="Unassembled WGS sequence"/>
</dbReference>
<accession>A0A5C6AU67</accession>
<comment type="caution">
    <text evidence="1">The sequence shown here is derived from an EMBL/GenBank/DDBJ whole genome shotgun (WGS) entry which is preliminary data.</text>
</comment>
<sequence>MSRDSSMDIVRFRSRPTAQQTYSSDRFPGRWPFLAWSRAFLKIVLLVSLRTAFRLFLIRFKNLRGAFVFQVARVLGGGESRLLEIACLSHGMDLKCPVPFASGVPTEWHFYIDTVARRGQRIGFMEDCFQNRVQGRLETGLGPHVRRGCRRLNGEGRP</sequence>
<name>A0A5C6AU67_9BACT</name>
<reference evidence="1 2" key="1">
    <citation type="submission" date="2019-02" db="EMBL/GenBank/DDBJ databases">
        <title>Deep-cultivation of Planctomycetes and their phenomic and genomic characterization uncovers novel biology.</title>
        <authorList>
            <person name="Wiegand S."/>
            <person name="Jogler M."/>
            <person name="Boedeker C."/>
            <person name="Pinto D."/>
            <person name="Vollmers J."/>
            <person name="Rivas-Marin E."/>
            <person name="Kohn T."/>
            <person name="Peeters S.H."/>
            <person name="Heuer A."/>
            <person name="Rast P."/>
            <person name="Oberbeckmann S."/>
            <person name="Bunk B."/>
            <person name="Jeske O."/>
            <person name="Meyerdierks A."/>
            <person name="Storesund J.E."/>
            <person name="Kallscheuer N."/>
            <person name="Luecker S."/>
            <person name="Lage O.M."/>
            <person name="Pohl T."/>
            <person name="Merkel B.J."/>
            <person name="Hornburger P."/>
            <person name="Mueller R.-W."/>
            <person name="Bruemmer F."/>
            <person name="Labrenz M."/>
            <person name="Spormann A.M."/>
            <person name="Op Den Camp H."/>
            <person name="Overmann J."/>
            <person name="Amann R."/>
            <person name="Jetten M.S.M."/>
            <person name="Mascher T."/>
            <person name="Medema M.H."/>
            <person name="Devos D.P."/>
            <person name="Kaster A.-K."/>
            <person name="Ovreas L."/>
            <person name="Rohde M."/>
            <person name="Galperin M.Y."/>
            <person name="Jogler C."/>
        </authorList>
    </citation>
    <scope>NUCLEOTIDE SEQUENCE [LARGE SCALE GENOMIC DNA]</scope>
    <source>
        <strain evidence="1 2">Pla100</strain>
    </source>
</reference>
<evidence type="ECO:0000313" key="1">
    <source>
        <dbReference type="EMBL" id="TWU01704.1"/>
    </source>
</evidence>
<protein>
    <submittedName>
        <fullName evidence="1">Uncharacterized protein</fullName>
    </submittedName>
</protein>
<keyword evidence="2" id="KW-1185">Reference proteome</keyword>
<evidence type="ECO:0000313" key="2">
    <source>
        <dbReference type="Proteomes" id="UP000316213"/>
    </source>
</evidence>
<gene>
    <name evidence="1" type="ORF">Pla100_14390</name>
</gene>
<organism evidence="1 2">
    <name type="scientific">Neorhodopirellula pilleata</name>
    <dbReference type="NCBI Taxonomy" id="2714738"/>
    <lineage>
        <taxon>Bacteria</taxon>
        <taxon>Pseudomonadati</taxon>
        <taxon>Planctomycetota</taxon>
        <taxon>Planctomycetia</taxon>
        <taxon>Pirellulales</taxon>
        <taxon>Pirellulaceae</taxon>
        <taxon>Neorhodopirellula</taxon>
    </lineage>
</organism>
<dbReference type="EMBL" id="SJPM01000002">
    <property type="protein sequence ID" value="TWU01704.1"/>
    <property type="molecule type" value="Genomic_DNA"/>
</dbReference>
<proteinExistence type="predicted"/>